<evidence type="ECO:0000256" key="6">
    <source>
        <dbReference type="ARBA" id="ARBA00023306"/>
    </source>
</evidence>
<comment type="similarity">
    <text evidence="2">Belongs to the SsgA family.</text>
</comment>
<evidence type="ECO:0000256" key="1">
    <source>
        <dbReference type="ARBA" id="ARBA00004431"/>
    </source>
</evidence>
<dbReference type="InterPro" id="IPR038658">
    <property type="entry name" value="SsgB_sf"/>
</dbReference>
<dbReference type="RefSeq" id="WP_380137751.1">
    <property type="nucleotide sequence ID" value="NZ_JBHLUI010000008.1"/>
</dbReference>
<dbReference type="Gene3D" id="2.30.31.20">
    <property type="entry name" value="Sporulation-specific cell division protein SsgB"/>
    <property type="match status" value="1"/>
</dbReference>
<accession>A0ABV5LUV6</accession>
<name>A0ABV5LUV6_9ACTN</name>
<evidence type="ECO:0000313" key="7">
    <source>
        <dbReference type="EMBL" id="MFB9377872.1"/>
    </source>
</evidence>
<protein>
    <submittedName>
        <fullName evidence="7">SsgA family sporulation/cell division regulator</fullName>
    </submittedName>
</protein>
<proteinExistence type="inferred from homology"/>
<gene>
    <name evidence="7" type="ORF">ACFFVI_12930</name>
</gene>
<dbReference type="Proteomes" id="UP001589748">
    <property type="component" value="Unassembled WGS sequence"/>
</dbReference>
<comment type="subcellular location">
    <subcellularLocation>
        <location evidence="1">Cell septum</location>
    </subcellularLocation>
</comment>
<keyword evidence="5" id="KW-0717">Septation</keyword>
<evidence type="ECO:0000313" key="8">
    <source>
        <dbReference type="Proteomes" id="UP001589748"/>
    </source>
</evidence>
<dbReference type="Pfam" id="PF04686">
    <property type="entry name" value="SsgA"/>
    <property type="match status" value="1"/>
</dbReference>
<keyword evidence="3" id="KW-0132">Cell division</keyword>
<evidence type="ECO:0000256" key="3">
    <source>
        <dbReference type="ARBA" id="ARBA00022618"/>
    </source>
</evidence>
<organism evidence="7 8">
    <name type="scientific">Kineococcus gynurae</name>
    <dbReference type="NCBI Taxonomy" id="452979"/>
    <lineage>
        <taxon>Bacteria</taxon>
        <taxon>Bacillati</taxon>
        <taxon>Actinomycetota</taxon>
        <taxon>Actinomycetes</taxon>
        <taxon>Kineosporiales</taxon>
        <taxon>Kineosporiaceae</taxon>
        <taxon>Kineococcus</taxon>
    </lineage>
</organism>
<evidence type="ECO:0000256" key="4">
    <source>
        <dbReference type="ARBA" id="ARBA00022969"/>
    </source>
</evidence>
<dbReference type="EMBL" id="JBHMDM010000007">
    <property type="protein sequence ID" value="MFB9377872.1"/>
    <property type="molecule type" value="Genomic_DNA"/>
</dbReference>
<sequence>MPALPHRKTEVDVDVSLRLRTTSGPGLPVPASLHYGADDPYAIHAVFRGGDTDVEWVFARDLLREGLEAPAGDGDVQVQPCMNSALAGDGRARILLRLSSPDGNAELEADEADVRRFLRRADALVPPGRETRHLDLDDLVARLVS</sequence>
<keyword evidence="8" id="KW-1185">Reference proteome</keyword>
<evidence type="ECO:0000256" key="5">
    <source>
        <dbReference type="ARBA" id="ARBA00023210"/>
    </source>
</evidence>
<comment type="caution">
    <text evidence="7">The sequence shown here is derived from an EMBL/GenBank/DDBJ whole genome shotgun (WGS) entry which is preliminary data.</text>
</comment>
<keyword evidence="4" id="KW-0749">Sporulation</keyword>
<keyword evidence="6" id="KW-0131">Cell cycle</keyword>
<dbReference type="InterPro" id="IPR006776">
    <property type="entry name" value="SsgB"/>
</dbReference>
<evidence type="ECO:0000256" key="2">
    <source>
        <dbReference type="ARBA" id="ARBA00009323"/>
    </source>
</evidence>
<reference evidence="7 8" key="1">
    <citation type="submission" date="2024-09" db="EMBL/GenBank/DDBJ databases">
        <authorList>
            <person name="Sun Q."/>
            <person name="Mori K."/>
        </authorList>
    </citation>
    <scope>NUCLEOTIDE SEQUENCE [LARGE SCALE GENOMIC DNA]</scope>
    <source>
        <strain evidence="7 8">TISTR 1856</strain>
    </source>
</reference>